<dbReference type="EMBL" id="BAAAGA010000002">
    <property type="protein sequence ID" value="GAA0618446.1"/>
    <property type="molecule type" value="Genomic_DNA"/>
</dbReference>
<evidence type="ECO:0000256" key="1">
    <source>
        <dbReference type="SAM" id="MobiDB-lite"/>
    </source>
</evidence>
<reference evidence="2 3" key="1">
    <citation type="journal article" date="2019" name="Int. J. Syst. Evol. Microbiol.">
        <title>The Global Catalogue of Microorganisms (GCM) 10K type strain sequencing project: providing services to taxonomists for standard genome sequencing and annotation.</title>
        <authorList>
            <consortium name="The Broad Institute Genomics Platform"/>
            <consortium name="The Broad Institute Genome Sequencing Center for Infectious Disease"/>
            <person name="Wu L."/>
            <person name="Ma J."/>
        </authorList>
    </citation>
    <scope>NUCLEOTIDE SEQUENCE [LARGE SCALE GENOMIC DNA]</scope>
    <source>
        <strain evidence="2 3">JCM 12928</strain>
    </source>
</reference>
<name>A0ABN1GSS5_9CAUL</name>
<protein>
    <submittedName>
        <fullName evidence="2">Uncharacterized protein</fullName>
    </submittedName>
</protein>
<gene>
    <name evidence="2" type="ORF">GCM10009422_12280</name>
</gene>
<comment type="caution">
    <text evidence="2">The sequence shown here is derived from an EMBL/GenBank/DDBJ whole genome shotgun (WGS) entry which is preliminary data.</text>
</comment>
<sequence>MEQDRYGPLSEVLLERAWTAIGEARAFAEPAMCIAAPARPPVSTPHVDPAAIEQRRGS</sequence>
<organism evidence="2 3">
    <name type="scientific">Brevundimonas kwangchunensis</name>
    <dbReference type="NCBI Taxonomy" id="322163"/>
    <lineage>
        <taxon>Bacteria</taxon>
        <taxon>Pseudomonadati</taxon>
        <taxon>Pseudomonadota</taxon>
        <taxon>Alphaproteobacteria</taxon>
        <taxon>Caulobacterales</taxon>
        <taxon>Caulobacteraceae</taxon>
        <taxon>Brevundimonas</taxon>
    </lineage>
</organism>
<dbReference type="Proteomes" id="UP001501352">
    <property type="component" value="Unassembled WGS sequence"/>
</dbReference>
<evidence type="ECO:0000313" key="3">
    <source>
        <dbReference type="Proteomes" id="UP001501352"/>
    </source>
</evidence>
<feature type="region of interest" description="Disordered" evidence="1">
    <location>
        <begin position="37"/>
        <end position="58"/>
    </location>
</feature>
<accession>A0ABN1GSS5</accession>
<proteinExistence type="predicted"/>
<keyword evidence="3" id="KW-1185">Reference proteome</keyword>
<evidence type="ECO:0000313" key="2">
    <source>
        <dbReference type="EMBL" id="GAA0618446.1"/>
    </source>
</evidence>